<name>A0A167CS42_9ASCO</name>
<dbReference type="PANTHER" id="PTHR23508">
    <property type="entry name" value="CARBOXYLIC ACID TRANSPORTER PROTEIN HOMOLOG"/>
    <property type="match status" value="1"/>
</dbReference>
<evidence type="ECO:0000259" key="6">
    <source>
        <dbReference type="PROSITE" id="PS50850"/>
    </source>
</evidence>
<dbReference type="Pfam" id="PF00083">
    <property type="entry name" value="Sugar_tr"/>
    <property type="match status" value="1"/>
</dbReference>
<evidence type="ECO:0000256" key="3">
    <source>
        <dbReference type="ARBA" id="ARBA00022989"/>
    </source>
</evidence>
<keyword evidence="3 5" id="KW-1133">Transmembrane helix</keyword>
<evidence type="ECO:0000256" key="4">
    <source>
        <dbReference type="ARBA" id="ARBA00023136"/>
    </source>
</evidence>
<dbReference type="RefSeq" id="XP_018734520.1">
    <property type="nucleotide sequence ID" value="XM_018879726.1"/>
</dbReference>
<reference evidence="7 8" key="1">
    <citation type="submission" date="2016-02" db="EMBL/GenBank/DDBJ databases">
        <title>Complete genome sequence and transcriptome regulation of the pentose utilising yeast Sugiyamaella lignohabitans.</title>
        <authorList>
            <person name="Bellasio M."/>
            <person name="Peymann A."/>
            <person name="Valli M."/>
            <person name="Sipitzky M."/>
            <person name="Graf A."/>
            <person name="Sauer M."/>
            <person name="Marx H."/>
            <person name="Mattanovich D."/>
        </authorList>
    </citation>
    <scope>NUCLEOTIDE SEQUENCE [LARGE SCALE GENOMIC DNA]</scope>
    <source>
        <strain evidence="7 8">CBS 10342</strain>
    </source>
</reference>
<proteinExistence type="predicted"/>
<dbReference type="SUPFAM" id="SSF103473">
    <property type="entry name" value="MFS general substrate transporter"/>
    <property type="match status" value="1"/>
</dbReference>
<evidence type="ECO:0000256" key="5">
    <source>
        <dbReference type="SAM" id="Phobius"/>
    </source>
</evidence>
<dbReference type="GO" id="GO:0005886">
    <property type="term" value="C:plasma membrane"/>
    <property type="evidence" value="ECO:0007669"/>
    <property type="project" value="TreeGrafter"/>
</dbReference>
<dbReference type="GO" id="GO:0035879">
    <property type="term" value="P:plasma membrane lactate transport"/>
    <property type="evidence" value="ECO:0007669"/>
    <property type="project" value="TreeGrafter"/>
</dbReference>
<evidence type="ECO:0000313" key="7">
    <source>
        <dbReference type="EMBL" id="ANB12043.1"/>
    </source>
</evidence>
<comment type="subcellular location">
    <subcellularLocation>
        <location evidence="1">Membrane</location>
        <topology evidence="1">Multi-pass membrane protein</topology>
    </subcellularLocation>
</comment>
<dbReference type="Gene3D" id="1.20.1250.20">
    <property type="entry name" value="MFS general substrate transporter like domains"/>
    <property type="match status" value="1"/>
</dbReference>
<feature type="transmembrane region" description="Helical" evidence="5">
    <location>
        <begin position="59"/>
        <end position="76"/>
    </location>
</feature>
<dbReference type="InterPro" id="IPR020846">
    <property type="entry name" value="MFS_dom"/>
</dbReference>
<dbReference type="AlphaFoldDB" id="A0A167CS42"/>
<dbReference type="Proteomes" id="UP000189580">
    <property type="component" value="Chromosome a"/>
</dbReference>
<dbReference type="KEGG" id="slb:AWJ20_276"/>
<dbReference type="InterPro" id="IPR036259">
    <property type="entry name" value="MFS_trans_sf"/>
</dbReference>
<feature type="domain" description="Major facilitator superfamily (MFS) profile" evidence="6">
    <location>
        <begin position="1"/>
        <end position="187"/>
    </location>
</feature>
<accession>A0A167CS42</accession>
<evidence type="ECO:0000256" key="1">
    <source>
        <dbReference type="ARBA" id="ARBA00004141"/>
    </source>
</evidence>
<evidence type="ECO:0000256" key="2">
    <source>
        <dbReference type="ARBA" id="ARBA00022692"/>
    </source>
</evidence>
<organism evidence="7 8">
    <name type="scientific">Sugiyamaella lignohabitans</name>
    <dbReference type="NCBI Taxonomy" id="796027"/>
    <lineage>
        <taxon>Eukaryota</taxon>
        <taxon>Fungi</taxon>
        <taxon>Dikarya</taxon>
        <taxon>Ascomycota</taxon>
        <taxon>Saccharomycotina</taxon>
        <taxon>Dipodascomycetes</taxon>
        <taxon>Dipodascales</taxon>
        <taxon>Trichomonascaceae</taxon>
        <taxon>Sugiyamaella</taxon>
    </lineage>
</organism>
<keyword evidence="4 5" id="KW-0472">Membrane</keyword>
<dbReference type="PROSITE" id="PS50850">
    <property type="entry name" value="MFS"/>
    <property type="match status" value="1"/>
</dbReference>
<keyword evidence="2 5" id="KW-0812">Transmembrane</keyword>
<keyword evidence="8" id="KW-1185">Reference proteome</keyword>
<dbReference type="PANTHER" id="PTHR23508:SF10">
    <property type="entry name" value="CARBOXYLIC ACID TRANSPORTER PROTEIN HOMOLOG"/>
    <property type="match status" value="1"/>
</dbReference>
<dbReference type="GeneID" id="30034706"/>
<gene>
    <name evidence="7" type="primary">JEN1</name>
    <name evidence="7" type="ORF">AWJ20_276</name>
</gene>
<dbReference type="GO" id="GO:0015355">
    <property type="term" value="F:secondary active monocarboxylate transmembrane transporter activity"/>
    <property type="evidence" value="ECO:0007669"/>
    <property type="project" value="TreeGrafter"/>
</dbReference>
<sequence>MALMNFNSHGSQDLYPTFLTAQLGFSKNASTVTNCVANIGALVGGVVAGHLSHVIGRRLMILICCVLGGAMVYPWAFSTNNASVNAAVFFMQALGVQSSWGVIPIHLSELSPPRFRAFIVGISYQLGNLASSASSTIESTIGERFPLTGPNGEHVPGKYNYGKVMAIFMGCVFGVLFIVILVGPENRGANLLTRDPDEEIAAAQQAYFQEKNDHQHIEGDAQP</sequence>
<evidence type="ECO:0000313" key="8">
    <source>
        <dbReference type="Proteomes" id="UP000189580"/>
    </source>
</evidence>
<dbReference type="EMBL" id="CP014501">
    <property type="protein sequence ID" value="ANB12043.1"/>
    <property type="molecule type" value="Genomic_DNA"/>
</dbReference>
<protein>
    <submittedName>
        <fullName evidence="7">Jen1p</fullName>
    </submittedName>
</protein>
<dbReference type="InterPro" id="IPR005828">
    <property type="entry name" value="MFS_sugar_transport-like"/>
</dbReference>
<dbReference type="OrthoDB" id="5296287at2759"/>
<feature type="transmembrane region" description="Helical" evidence="5">
    <location>
        <begin position="164"/>
        <end position="184"/>
    </location>
</feature>